<dbReference type="Pfam" id="PF12833">
    <property type="entry name" value="HTH_18"/>
    <property type="match status" value="1"/>
</dbReference>
<keyword evidence="3" id="KW-0804">Transcription</keyword>
<gene>
    <name evidence="5" type="ORF">HNQ88_004625</name>
</gene>
<dbReference type="Proteomes" id="UP001185092">
    <property type="component" value="Unassembled WGS sequence"/>
</dbReference>
<dbReference type="PANTHER" id="PTHR43280:SF32">
    <property type="entry name" value="TRANSCRIPTIONAL REGULATORY PROTEIN"/>
    <property type="match status" value="1"/>
</dbReference>
<dbReference type="SMART" id="SM00342">
    <property type="entry name" value="HTH_ARAC"/>
    <property type="match status" value="1"/>
</dbReference>
<evidence type="ECO:0000313" key="5">
    <source>
        <dbReference type="EMBL" id="MDR6241538.1"/>
    </source>
</evidence>
<accession>A0AAE3XSZ4</accession>
<comment type="caution">
    <text evidence="5">The sequence shown here is derived from an EMBL/GenBank/DDBJ whole genome shotgun (WGS) entry which is preliminary data.</text>
</comment>
<keyword evidence="2 5" id="KW-0238">DNA-binding</keyword>
<evidence type="ECO:0000256" key="2">
    <source>
        <dbReference type="ARBA" id="ARBA00023125"/>
    </source>
</evidence>
<organism evidence="5 6">
    <name type="scientific">Aureibacter tunicatorum</name>
    <dbReference type="NCBI Taxonomy" id="866807"/>
    <lineage>
        <taxon>Bacteria</taxon>
        <taxon>Pseudomonadati</taxon>
        <taxon>Bacteroidota</taxon>
        <taxon>Cytophagia</taxon>
        <taxon>Cytophagales</taxon>
        <taxon>Persicobacteraceae</taxon>
        <taxon>Aureibacter</taxon>
    </lineage>
</organism>
<dbReference type="Gene3D" id="1.10.10.60">
    <property type="entry name" value="Homeodomain-like"/>
    <property type="match status" value="2"/>
</dbReference>
<evidence type="ECO:0000256" key="3">
    <source>
        <dbReference type="ARBA" id="ARBA00023163"/>
    </source>
</evidence>
<evidence type="ECO:0000259" key="4">
    <source>
        <dbReference type="PROSITE" id="PS01124"/>
    </source>
</evidence>
<dbReference type="GO" id="GO:0003700">
    <property type="term" value="F:DNA-binding transcription factor activity"/>
    <property type="evidence" value="ECO:0007669"/>
    <property type="project" value="InterPro"/>
</dbReference>
<proteinExistence type="predicted"/>
<dbReference type="InterPro" id="IPR020449">
    <property type="entry name" value="Tscrpt_reg_AraC-type_HTH"/>
</dbReference>
<reference evidence="5" key="1">
    <citation type="submission" date="2023-07" db="EMBL/GenBank/DDBJ databases">
        <title>Genomic Encyclopedia of Type Strains, Phase IV (KMG-IV): sequencing the most valuable type-strain genomes for metagenomic binning, comparative biology and taxonomic classification.</title>
        <authorList>
            <person name="Goeker M."/>
        </authorList>
    </citation>
    <scope>NUCLEOTIDE SEQUENCE</scope>
    <source>
        <strain evidence="5">DSM 26174</strain>
    </source>
</reference>
<dbReference type="PROSITE" id="PS01124">
    <property type="entry name" value="HTH_ARAC_FAMILY_2"/>
    <property type="match status" value="1"/>
</dbReference>
<dbReference type="SUPFAM" id="SSF46689">
    <property type="entry name" value="Homeodomain-like"/>
    <property type="match status" value="1"/>
</dbReference>
<dbReference type="GO" id="GO:0043565">
    <property type="term" value="F:sequence-specific DNA binding"/>
    <property type="evidence" value="ECO:0007669"/>
    <property type="project" value="InterPro"/>
</dbReference>
<sequence length="302" mass="35205">MSEFKEIKSISELHKILGVSKPTHPAISLVHANQVKWDKEVLLNRKFILDFYMISLKYHDSSMKYGRNYYDFDEGSLVFMAPGQVVEMQRQPSQGMEEGWTLFFHPDLILQSELGKKIGAYSFFSYAINEALHLSDVEKTMITRCVDAIEQECKQNIDRHSQTVIISNLELLLNYCHRYYDRQFYTRSNHQKNIVIEIEELISSYFESEEALKSGILTVKYCADQVHLSPNYLSDLLKKETGKNTQEHIHYHLIEKAKSLLLNSQKSVSEIAYDLGFEYPQYFGNLFKKKTGLSPVEFRKVI</sequence>
<name>A0AAE3XSZ4_9BACT</name>
<dbReference type="InterPro" id="IPR018060">
    <property type="entry name" value="HTH_AraC"/>
</dbReference>
<protein>
    <submittedName>
        <fullName evidence="5">AraC-like DNA-binding protein</fullName>
    </submittedName>
</protein>
<keyword evidence="6" id="KW-1185">Reference proteome</keyword>
<evidence type="ECO:0000313" key="6">
    <source>
        <dbReference type="Proteomes" id="UP001185092"/>
    </source>
</evidence>
<dbReference type="RefSeq" id="WP_309942398.1">
    <property type="nucleotide sequence ID" value="NZ_AP025307.1"/>
</dbReference>
<dbReference type="AlphaFoldDB" id="A0AAE3XSZ4"/>
<keyword evidence="1" id="KW-0805">Transcription regulation</keyword>
<dbReference type="EMBL" id="JAVDQD010000009">
    <property type="protein sequence ID" value="MDR6241538.1"/>
    <property type="molecule type" value="Genomic_DNA"/>
</dbReference>
<dbReference type="PANTHER" id="PTHR43280">
    <property type="entry name" value="ARAC-FAMILY TRANSCRIPTIONAL REGULATOR"/>
    <property type="match status" value="1"/>
</dbReference>
<dbReference type="PRINTS" id="PR00032">
    <property type="entry name" value="HTHARAC"/>
</dbReference>
<evidence type="ECO:0000256" key="1">
    <source>
        <dbReference type="ARBA" id="ARBA00023015"/>
    </source>
</evidence>
<dbReference type="InterPro" id="IPR009057">
    <property type="entry name" value="Homeodomain-like_sf"/>
</dbReference>
<feature type="domain" description="HTH araC/xylS-type" evidence="4">
    <location>
        <begin position="200"/>
        <end position="301"/>
    </location>
</feature>